<dbReference type="EMBL" id="BT122806">
    <property type="protein sequence ID" value="ADE76157.1"/>
    <property type="molecule type" value="mRNA"/>
</dbReference>
<feature type="compositionally biased region" description="Acidic residues" evidence="1">
    <location>
        <begin position="10"/>
        <end position="21"/>
    </location>
</feature>
<protein>
    <submittedName>
        <fullName evidence="2">Uncharacterized protein</fullName>
    </submittedName>
</protein>
<dbReference type="PANTHER" id="PTHR33912:SF3">
    <property type="entry name" value="OS01G0939400 PROTEIN"/>
    <property type="match status" value="1"/>
</dbReference>
<feature type="compositionally biased region" description="Low complexity" evidence="1">
    <location>
        <begin position="27"/>
        <end position="41"/>
    </location>
</feature>
<feature type="compositionally biased region" description="Polar residues" evidence="1">
    <location>
        <begin position="42"/>
        <end position="56"/>
    </location>
</feature>
<dbReference type="AlphaFoldDB" id="D5A9D8"/>
<organism evidence="2">
    <name type="scientific">Picea sitchensis</name>
    <name type="common">Sitka spruce</name>
    <name type="synonym">Pinus sitchensis</name>
    <dbReference type="NCBI Taxonomy" id="3332"/>
    <lineage>
        <taxon>Eukaryota</taxon>
        <taxon>Viridiplantae</taxon>
        <taxon>Streptophyta</taxon>
        <taxon>Embryophyta</taxon>
        <taxon>Tracheophyta</taxon>
        <taxon>Spermatophyta</taxon>
        <taxon>Pinopsida</taxon>
        <taxon>Pinidae</taxon>
        <taxon>Conifers I</taxon>
        <taxon>Pinales</taxon>
        <taxon>Pinaceae</taxon>
        <taxon>Picea</taxon>
    </lineage>
</organism>
<feature type="region of interest" description="Disordered" evidence="1">
    <location>
        <begin position="1"/>
        <end position="139"/>
    </location>
</feature>
<dbReference type="InterPro" id="IPR040381">
    <property type="entry name" value="At4g14450-like"/>
</dbReference>
<name>D5A9D8_PICSI</name>
<evidence type="ECO:0000313" key="2">
    <source>
        <dbReference type="EMBL" id="ADE76157.1"/>
    </source>
</evidence>
<sequence length="169" mass="18145">MSLVDYASSSDDDIEENQPEQEEQHGQGSSSRPSNQSQTSSEHGQQSEAGENSSIESMIELPDASELLKSLAAPANQTGSDHSSRVATAMAASASRKRPETNGFASLPPHRKVPRGNLPPSRIPPDTSGGLLIPPQLRGRSNVVTEDIEKLFVRRKKAQDDSGEESIVQ</sequence>
<reference evidence="2" key="1">
    <citation type="submission" date="2010-04" db="EMBL/GenBank/DDBJ databases">
        <authorList>
            <person name="Reid K.E."/>
            <person name="Liao N."/>
            <person name="Chan S."/>
            <person name="Docking R."/>
            <person name="Taylor G."/>
            <person name="Moore R."/>
            <person name="Mayo M."/>
            <person name="Munro S."/>
            <person name="King J."/>
            <person name="Yanchuk A."/>
            <person name="Holt R."/>
            <person name="Jones S."/>
            <person name="Marra M."/>
            <person name="Ritland C.E."/>
            <person name="Ritland K."/>
            <person name="Bohlmann J."/>
        </authorList>
    </citation>
    <scope>NUCLEOTIDE SEQUENCE</scope>
    <source>
        <tissue evidence="2">Bud</tissue>
    </source>
</reference>
<evidence type="ECO:0000256" key="1">
    <source>
        <dbReference type="SAM" id="MobiDB-lite"/>
    </source>
</evidence>
<accession>D5A9D8</accession>
<dbReference type="PANTHER" id="PTHR33912">
    <property type="entry name" value="OS01G0939400 PROTEIN"/>
    <property type="match status" value="1"/>
</dbReference>
<proteinExistence type="evidence at transcript level"/>